<evidence type="ECO:0000256" key="2">
    <source>
        <dbReference type="ARBA" id="ARBA00022694"/>
    </source>
</evidence>
<dbReference type="GO" id="GO:0003723">
    <property type="term" value="F:RNA binding"/>
    <property type="evidence" value="ECO:0007669"/>
    <property type="project" value="InterPro"/>
</dbReference>
<dbReference type="Pfam" id="PF01868">
    <property type="entry name" value="RNase_P-MRP_p29"/>
    <property type="match status" value="1"/>
</dbReference>
<proteinExistence type="inferred from homology"/>
<dbReference type="GO" id="GO:0004526">
    <property type="term" value="F:ribonuclease P activity"/>
    <property type="evidence" value="ECO:0007669"/>
    <property type="project" value="UniProtKB-UniRule"/>
</dbReference>
<evidence type="ECO:0000313" key="7">
    <source>
        <dbReference type="EMBL" id="AAT10156.1"/>
    </source>
</evidence>
<keyword evidence="3 6" id="KW-0540">Nuclease</keyword>
<dbReference type="SUPFAM" id="SSF101744">
    <property type="entry name" value="Rof/RNase P subunit-like"/>
    <property type="match status" value="1"/>
</dbReference>
<dbReference type="Gene3D" id="2.30.30.210">
    <property type="entry name" value="Ribonuclease P/MRP, subunit p29"/>
    <property type="match status" value="1"/>
</dbReference>
<reference evidence="7" key="1">
    <citation type="journal article" date="2004" name="Environ. Microbiol.">
        <title>Analysis of a genome fragment of a deep-sea uncultivated Group II euryarchaeote containing 16S rDNA, a spectinomycin-like operon and several energy metabolism genes.</title>
        <authorList>
            <person name="Moreira D."/>
            <person name="Rodriguez-Valera F."/>
            <person name="Lopez-Garcia P."/>
        </authorList>
    </citation>
    <scope>NUCLEOTIDE SEQUENCE</scope>
</reference>
<dbReference type="GO" id="GO:0030677">
    <property type="term" value="C:ribonuclease P complex"/>
    <property type="evidence" value="ECO:0007669"/>
    <property type="project" value="UniProtKB-UniRule"/>
</dbReference>
<evidence type="ECO:0000256" key="6">
    <source>
        <dbReference type="HAMAP-Rule" id="MF_00754"/>
    </source>
</evidence>
<keyword evidence="5 6" id="KW-0378">Hydrolase</keyword>
<protein>
    <recommendedName>
        <fullName evidence="6">Ribonuclease P protein component 1</fullName>
        <shortName evidence="6">RNase P component 1</shortName>
        <ecNumber evidence="6">3.1.26.5</ecNumber>
    </recommendedName>
    <alternativeName>
        <fullName evidence="6">Rpp29</fullName>
    </alternativeName>
</protein>
<accession>Q673S0</accession>
<comment type="subunit">
    <text evidence="6">Consists of a catalytic RNA component and at least 4-5 protein subunits.</text>
</comment>
<dbReference type="SMART" id="SM00538">
    <property type="entry name" value="POP4"/>
    <property type="match status" value="1"/>
</dbReference>
<comment type="subcellular location">
    <subcellularLocation>
        <location evidence="6">Cytoplasm</location>
    </subcellularLocation>
</comment>
<dbReference type="InterPro" id="IPR023534">
    <property type="entry name" value="Rof/RNase_P-like"/>
</dbReference>
<comment type="function">
    <text evidence="6">Part of ribonuclease P, a protein complex that generates mature tRNA molecules by cleaving their 5'-ends.</text>
</comment>
<keyword evidence="2 6" id="KW-0819">tRNA processing</keyword>
<evidence type="ECO:0000256" key="1">
    <source>
        <dbReference type="ARBA" id="ARBA00022490"/>
    </source>
</evidence>
<keyword evidence="1 6" id="KW-0963">Cytoplasm</keyword>
<dbReference type="HAMAP" id="MF_00754">
    <property type="entry name" value="RNase_P_1"/>
    <property type="match status" value="1"/>
</dbReference>
<sequence>MSILNAPWLARQIEVIESSDPTLVGVSGMIVEETRRTLRVRTMSGEVTLAKDVITFTIDPEQLAIDGSTVKQRPADRINRRYRRN</sequence>
<organism evidence="7">
    <name type="scientific">uncultured marine group II euryarchaeote DeepAnt-JyKC7</name>
    <dbReference type="NCBI Taxonomy" id="274855"/>
    <lineage>
        <taxon>Archaea</taxon>
        <taxon>Methanobacteriati</taxon>
        <taxon>Thermoplasmatota</taxon>
        <taxon>Candidatus Poseidoniia</taxon>
        <taxon>Candidatus Poseidoniales</taxon>
        <taxon>environmental samples</taxon>
    </lineage>
</organism>
<name>Q673S0_9ARCH</name>
<gene>
    <name evidence="7" type="primary">pop4</name>
    <name evidence="6" type="synonym">rnp1</name>
</gene>
<evidence type="ECO:0000256" key="3">
    <source>
        <dbReference type="ARBA" id="ARBA00022722"/>
    </source>
</evidence>
<dbReference type="AlphaFoldDB" id="Q673S0"/>
<comment type="similarity">
    <text evidence="6">Belongs to the eukaryotic/archaeal RNase P protein component 1 family.</text>
</comment>
<comment type="catalytic activity">
    <reaction evidence="6">
        <text>Endonucleolytic cleavage of RNA, removing 5'-extranucleotides from tRNA precursor.</text>
        <dbReference type="EC" id="3.1.26.5"/>
    </reaction>
</comment>
<keyword evidence="4 6" id="KW-0255">Endonuclease</keyword>
<evidence type="ECO:0000256" key="4">
    <source>
        <dbReference type="ARBA" id="ARBA00022759"/>
    </source>
</evidence>
<dbReference type="EC" id="3.1.26.5" evidence="6"/>
<dbReference type="GO" id="GO:0005737">
    <property type="term" value="C:cytoplasm"/>
    <property type="evidence" value="ECO:0007669"/>
    <property type="project" value="UniProtKB-SubCell"/>
</dbReference>
<dbReference type="GO" id="GO:0001682">
    <property type="term" value="P:tRNA 5'-leader removal"/>
    <property type="evidence" value="ECO:0007669"/>
    <property type="project" value="UniProtKB-UniRule"/>
</dbReference>
<dbReference type="InterPro" id="IPR023538">
    <property type="entry name" value="RNP1"/>
</dbReference>
<dbReference type="InterPro" id="IPR036980">
    <property type="entry name" value="RNase_P/MRP_Rpp29_sf"/>
</dbReference>
<evidence type="ECO:0000256" key="5">
    <source>
        <dbReference type="ARBA" id="ARBA00022801"/>
    </source>
</evidence>
<dbReference type="EMBL" id="AY534910">
    <property type="protein sequence ID" value="AAT10156.1"/>
    <property type="molecule type" value="Genomic_DNA"/>
</dbReference>
<dbReference type="InterPro" id="IPR002730">
    <property type="entry name" value="Rpp29/RNP1"/>
</dbReference>